<reference evidence="2" key="1">
    <citation type="submission" date="2018-10" db="EMBL/GenBank/DDBJ databases">
        <title>Extensive Diversity of RNA Viruses in Australian Ticks.</title>
        <authorList>
            <person name="Harvey E."/>
            <person name="Rose K."/>
            <person name="Eden J.-S."/>
            <person name="Lo N."/>
            <person name="Abeyasuriya T."/>
            <person name="Shi M."/>
            <person name="Doggett S.L."/>
            <person name="Holmes E.C."/>
        </authorList>
    </citation>
    <scope>NUCLEOTIDE SEQUENCE</scope>
</reference>
<dbReference type="EMBL" id="MK026578">
    <property type="protein sequence ID" value="AYP67551.1"/>
    <property type="molecule type" value="Genomic_RNA"/>
</dbReference>
<evidence type="ECO:0000313" key="2">
    <source>
        <dbReference type="EMBL" id="AYP67551.1"/>
    </source>
</evidence>
<feature type="region of interest" description="Disordered" evidence="1">
    <location>
        <begin position="150"/>
        <end position="179"/>
    </location>
</feature>
<sequence>MRRLLTAWFLTFTVYLVSKVNHGNLPRCLENLSQHLFLLFFDPRELVPDRKYTFSAADLTHLSSLGDPSLKVVNRSHLPLAGTEGLSIGELWSRPSSYTLPPHDVVSGPHLLAEVKTALDTVPSGVVISPLSEPEINLYSAELGDIDPSLHHPAHSLSPSIELDETSSMPPLEGDAPSSQLDEDLNLQIALLDEDGEREKLSAALGRKGLYENFSNDCAVLRDYHYRDPGSDERYFLSDVELHRQSRRRYIPRPARDYSHRYSSRRGWRFGYSVVDLMRHLFYESVDCEEGIACCIQALNDIELGHMSLSAWDAKAKHFLYHPQSFDHLPADMRRWHGYIRRLIQNAARFSLTSEHLPIMEELAAKYASWAPGVRYTIPSHVIGLLNNRSVKNVVNIVPHYAFLEDVRNGVIRPTYQIEEFEVDGIIDWSDSTRASSLVSVAEFWELFIRYFRHSGWGDVVKLSPQFPSILPSSYVWTVARLL</sequence>
<proteinExistence type="predicted"/>
<evidence type="ECO:0000256" key="1">
    <source>
        <dbReference type="SAM" id="MobiDB-lite"/>
    </source>
</evidence>
<accession>A0A3G3BTE7</accession>
<organism evidence="2">
    <name type="scientific">Shelly headland virus</name>
    <dbReference type="NCBI Taxonomy" id="2485879"/>
    <lineage>
        <taxon>Viruses</taxon>
        <taxon>Riboviria</taxon>
    </lineage>
</organism>
<protein>
    <submittedName>
        <fullName evidence="2">VP8</fullName>
    </submittedName>
</protein>
<name>A0A3G3BTE7_9VIRU</name>